<dbReference type="InterPro" id="IPR002110">
    <property type="entry name" value="Ankyrin_rpt"/>
</dbReference>
<dbReference type="Gene3D" id="1.25.40.20">
    <property type="entry name" value="Ankyrin repeat-containing domain"/>
    <property type="match status" value="1"/>
</dbReference>
<dbReference type="SMART" id="SM00248">
    <property type="entry name" value="ANK"/>
    <property type="match status" value="2"/>
</dbReference>
<proteinExistence type="predicted"/>
<gene>
    <name evidence="3" type="ORF">DICPUDRAFT_150516</name>
</gene>
<dbReference type="VEuPathDB" id="AmoebaDB:DICPUDRAFT_150516"/>
<dbReference type="PANTHER" id="PTHR24119">
    <property type="entry name" value="ACYL-COA-BINDING DOMAIN-CONTAINING PROTEIN 6"/>
    <property type="match status" value="1"/>
</dbReference>
<accession>F0ZGI7</accession>
<evidence type="ECO:0000256" key="1">
    <source>
        <dbReference type="ARBA" id="ARBA00023121"/>
    </source>
</evidence>
<evidence type="ECO:0000256" key="2">
    <source>
        <dbReference type="PROSITE-ProRule" id="PRU00023"/>
    </source>
</evidence>
<dbReference type="GeneID" id="10503926"/>
<dbReference type="OrthoDB" id="19174at2759"/>
<dbReference type="OMA" id="ECALSCR"/>
<dbReference type="SUPFAM" id="SSF48403">
    <property type="entry name" value="Ankyrin repeat"/>
    <property type="match status" value="1"/>
</dbReference>
<dbReference type="STRING" id="5786.F0ZGI7"/>
<dbReference type="KEGG" id="dpp:DICPUDRAFT_150516"/>
<keyword evidence="2" id="KW-0040">ANK repeat</keyword>
<evidence type="ECO:0000313" key="4">
    <source>
        <dbReference type="Proteomes" id="UP000001064"/>
    </source>
</evidence>
<dbReference type="InParanoid" id="F0ZGI7"/>
<dbReference type="Proteomes" id="UP000001064">
    <property type="component" value="Unassembled WGS sequence"/>
</dbReference>
<dbReference type="RefSeq" id="XP_003286533.1">
    <property type="nucleotide sequence ID" value="XM_003286485.1"/>
</dbReference>
<reference evidence="4" key="1">
    <citation type="journal article" date="2011" name="Genome Biol.">
        <title>Comparative genomics of the social amoebae Dictyostelium discoideum and Dictyostelium purpureum.</title>
        <authorList>
            <consortium name="US DOE Joint Genome Institute (JGI-PGF)"/>
            <person name="Sucgang R."/>
            <person name="Kuo A."/>
            <person name="Tian X."/>
            <person name="Salerno W."/>
            <person name="Parikh A."/>
            <person name="Feasley C.L."/>
            <person name="Dalin E."/>
            <person name="Tu H."/>
            <person name="Huang E."/>
            <person name="Barry K."/>
            <person name="Lindquist E."/>
            <person name="Shapiro H."/>
            <person name="Bruce D."/>
            <person name="Schmutz J."/>
            <person name="Salamov A."/>
            <person name="Fey P."/>
            <person name="Gaudet P."/>
            <person name="Anjard C."/>
            <person name="Babu M.M."/>
            <person name="Basu S."/>
            <person name="Bushmanova Y."/>
            <person name="van der Wel H."/>
            <person name="Katoh-Kurasawa M."/>
            <person name="Dinh C."/>
            <person name="Coutinho P.M."/>
            <person name="Saito T."/>
            <person name="Elias M."/>
            <person name="Schaap P."/>
            <person name="Kay R.R."/>
            <person name="Henrissat B."/>
            <person name="Eichinger L."/>
            <person name="Rivero F."/>
            <person name="Putnam N.H."/>
            <person name="West C.M."/>
            <person name="Loomis W.F."/>
            <person name="Chisholm R.L."/>
            <person name="Shaulsky G."/>
            <person name="Strassmann J.E."/>
            <person name="Queller D.C."/>
            <person name="Kuspa A."/>
            <person name="Grigoriev I.V."/>
        </authorList>
    </citation>
    <scope>NUCLEOTIDE SEQUENCE [LARGE SCALE GENOMIC DNA]</scope>
    <source>
        <strain evidence="4">QSDP1</strain>
    </source>
</reference>
<dbReference type="PANTHER" id="PTHR24119:SF1">
    <property type="match status" value="1"/>
</dbReference>
<dbReference type="PROSITE" id="PS50088">
    <property type="entry name" value="ANK_REPEAT"/>
    <property type="match status" value="1"/>
</dbReference>
<dbReference type="PROSITE" id="PS50297">
    <property type="entry name" value="ANK_REP_REGION"/>
    <property type="match status" value="1"/>
</dbReference>
<dbReference type="EMBL" id="GL871012">
    <property type="protein sequence ID" value="EGC36965.1"/>
    <property type="molecule type" value="Genomic_DNA"/>
</dbReference>
<organism evidence="3 4">
    <name type="scientific">Dictyostelium purpureum</name>
    <name type="common">Slime mold</name>
    <dbReference type="NCBI Taxonomy" id="5786"/>
    <lineage>
        <taxon>Eukaryota</taxon>
        <taxon>Amoebozoa</taxon>
        <taxon>Evosea</taxon>
        <taxon>Eumycetozoa</taxon>
        <taxon>Dictyostelia</taxon>
        <taxon>Dictyosteliales</taxon>
        <taxon>Dictyosteliaceae</taxon>
        <taxon>Dictyostelium</taxon>
    </lineage>
</organism>
<dbReference type="AlphaFoldDB" id="F0ZGI7"/>
<evidence type="ECO:0000313" key="3">
    <source>
        <dbReference type="EMBL" id="EGC36965.1"/>
    </source>
</evidence>
<keyword evidence="1" id="KW-0446">Lipid-binding</keyword>
<dbReference type="FunCoup" id="F0ZGI7">
    <property type="interactions" value="398"/>
</dbReference>
<dbReference type="InterPro" id="IPR036770">
    <property type="entry name" value="Ankyrin_rpt-contain_sf"/>
</dbReference>
<dbReference type="Pfam" id="PF12796">
    <property type="entry name" value="Ank_2"/>
    <property type="match status" value="1"/>
</dbReference>
<protein>
    <submittedName>
        <fullName evidence="3">Uncharacterized protein</fullName>
    </submittedName>
</protein>
<feature type="repeat" description="ANK" evidence="2">
    <location>
        <begin position="35"/>
        <end position="67"/>
    </location>
</feature>
<name>F0ZGI7_DICPU</name>
<sequence length="630" mass="70795">MGKDKVFSIARKGDVTKMKKYIPGSKYKIEDLDKENRSLLHHAIDGDQLTMVNYLLENGANINQKDPKTGDTPILTSLKKINSCDKQEDIAILLVNKGADLDVESRERKSVERYVDGCPKRFQIKYRDAVQQKFRSKYPPKAIPVADSKTQALLAQTAGLQISTSQSSLQQSPISSTPPPITLQQTPPVNNNINNNVPISIIPTVEPAPYVNSEGITVVKPQEIEILPKTLLDEDFDKEQDLNIIWLEVAYRASIVSIRSDKVRYDDITKATNDCGNILVHLLSIIGNSETTSFMETVRNQEAVNSIQERVKNVKEGIKLRLFSRIEHAELIRLVAALVGSLHWMYYCWSEVFQEDINRSIAECALSCRVAMNSVTSRTPFQMNVFTNVAKLLKNISTKVFITRSPENAKKLSDSCHTISSTFKSLMVLSIMNNNDPNSLKQRSAENIISLGRNIAEQLQILKIESAAILPSRVGSSLPSQQEIELCETASMQLRGSLDYYMENTPKIKIPKEDQTIPLLANIQKSMSLLSNFTTDQKNIQMAIPVQMIAQDIHNLRNILLEYVKSESDQLTEDFKDQITNAINCSAHFATQLLFSVSALICHNRISDIAQLGFSCRNISTCCRWMTEYS</sequence>
<dbReference type="eggNOG" id="ENOG502RCID">
    <property type="taxonomic scope" value="Eukaryota"/>
</dbReference>
<keyword evidence="4" id="KW-1185">Reference proteome</keyword>
<dbReference type="GO" id="GO:0000062">
    <property type="term" value="F:fatty-acyl-CoA binding"/>
    <property type="evidence" value="ECO:0000318"/>
    <property type="project" value="GO_Central"/>
</dbReference>